<sequence length="367" mass="38921">MAVRIPGWRWCLALTLVGVLVALPAAVGAWPVQEPSVSAATLLARVRVSDRVAWSGYGEARGDLVLPDVAALEDLPELISGSTRLRAWWRGPAQFRVDALSLADESDVVVDGGDTWTWESGDRVATLLLGGADVRLPRAADLVAPALGARLARSAALRVERRPARRLAGRDAAGLRLRPADPSRTTVDHIDLWVEPLTGLALRVEVHGRGGAGAALTSVLLDLDLSAPPASRTRFTPPTDARVEVVDAPDIAAAADRFSPYLLPATLAGLPRRSDAGDQRGVATYGRGLTALSVVPLRRRTAGRLLRGLEGDTALLSGEAEISTALVQGRVARNGRRAYLLAGTVPQEVISTALAELRRQPPPRRSA</sequence>
<evidence type="ECO:0000313" key="1">
    <source>
        <dbReference type="EMBL" id="CAA9312400.1"/>
    </source>
</evidence>
<gene>
    <name evidence="1" type="ORF">AVDCRST_MAG07-690</name>
</gene>
<name>A0A6J4KQ47_9ACTN</name>
<dbReference type="EMBL" id="CADCUB010000033">
    <property type="protein sequence ID" value="CAA9312400.1"/>
    <property type="molecule type" value="Genomic_DNA"/>
</dbReference>
<dbReference type="Gene3D" id="2.50.20.10">
    <property type="entry name" value="Lipoprotein localisation LolA/LolB/LppX"/>
    <property type="match status" value="1"/>
</dbReference>
<protein>
    <recommendedName>
        <fullName evidence="2">MucB/RseB N-terminal domain-containing protein</fullName>
    </recommendedName>
</protein>
<organism evidence="1">
    <name type="scientific">uncultured Frankineae bacterium</name>
    <dbReference type="NCBI Taxonomy" id="437475"/>
    <lineage>
        <taxon>Bacteria</taxon>
        <taxon>Bacillati</taxon>
        <taxon>Actinomycetota</taxon>
        <taxon>Actinomycetes</taxon>
        <taxon>Frankiales</taxon>
        <taxon>environmental samples</taxon>
    </lineage>
</organism>
<reference evidence="1" key="1">
    <citation type="submission" date="2020-02" db="EMBL/GenBank/DDBJ databases">
        <authorList>
            <person name="Meier V. D."/>
        </authorList>
    </citation>
    <scope>NUCLEOTIDE SEQUENCE</scope>
    <source>
        <strain evidence="1">AVDCRST_MAG07</strain>
    </source>
</reference>
<evidence type="ECO:0008006" key="2">
    <source>
        <dbReference type="Google" id="ProtNLM"/>
    </source>
</evidence>
<dbReference type="AlphaFoldDB" id="A0A6J4KQ47"/>
<accession>A0A6J4KQ47</accession>
<proteinExistence type="predicted"/>